<feature type="domain" description="ABC transmembrane type-1" evidence="10">
    <location>
        <begin position="62"/>
        <end position="265"/>
    </location>
</feature>
<dbReference type="SUPFAM" id="SSF161098">
    <property type="entry name" value="MetI-like"/>
    <property type="match status" value="1"/>
</dbReference>
<protein>
    <recommendedName>
        <fullName evidence="9">Sulfate transport system permease protein CysT</fullName>
    </recommendedName>
</protein>
<comment type="subunit">
    <text evidence="2">The complex is composed of two ATP-binding proteins (CysA), two transmembrane proteins (CysT and CysW) and a solute-binding protein (CysP).</text>
</comment>
<comment type="caution">
    <text evidence="9">Lacks conserved residue(s) required for the propagation of feature annotation.</text>
</comment>
<dbReference type="Pfam" id="PF00528">
    <property type="entry name" value="BPD_transp_1"/>
    <property type="match status" value="1"/>
</dbReference>
<gene>
    <name evidence="11" type="primary">cysT</name>
    <name evidence="11" type="ORF">IHE29_07725</name>
</gene>
<comment type="function">
    <text evidence="9">Part of the ABC transporter complex (TC 3.A.1.6.1) involved in sulfate/thiosulfate import.</text>
</comment>
<sequence>MSRFYFRKPSALPGFDVTFGITVAYLGLVVLVPLAAAFLKMATLTWPEFARAVASPRVLASYRLTFCASLGAALLNVVFGFVVAWVLVRYEFAFKRLVDAVIDLPFALPTAVAGIALAAVYSGNGWVGSLLVPLGIKVAFTPLGVLVALTFIGLPFVVRTVQPVLEEFEREQEEAAACLGATRWLTFRRVVLPSLLPALLTGFALAFVRALGEYGSVIFIAGNMPMKSEITSLLIITKLEQYDYAGATALAVVMLLVSFVLLLTINTLQWVLQRRTSSTRCATPPSVAPSVVTAGEAR</sequence>
<evidence type="ECO:0000256" key="6">
    <source>
        <dbReference type="ARBA" id="ARBA00023032"/>
    </source>
</evidence>
<dbReference type="PROSITE" id="PS50928">
    <property type="entry name" value="ABC_TM1"/>
    <property type="match status" value="1"/>
</dbReference>
<keyword evidence="6 9" id="KW-0764">Sulfate transport</keyword>
<evidence type="ECO:0000256" key="7">
    <source>
        <dbReference type="ARBA" id="ARBA00023136"/>
    </source>
</evidence>
<keyword evidence="3 9" id="KW-0813">Transport</keyword>
<accession>A0ABZ2PVN8</accession>
<proteinExistence type="inferred from homology"/>
<feature type="transmembrane region" description="Helical" evidence="9">
    <location>
        <begin position="100"/>
        <end position="122"/>
    </location>
</feature>
<keyword evidence="4 9" id="KW-0812">Transmembrane</keyword>
<dbReference type="PANTHER" id="PTHR30406">
    <property type="entry name" value="SULFATE TRANSPORT SYSTEM PERMEASE PROTEIN"/>
    <property type="match status" value="1"/>
</dbReference>
<evidence type="ECO:0000259" key="10">
    <source>
        <dbReference type="PROSITE" id="PS50928"/>
    </source>
</evidence>
<evidence type="ECO:0000256" key="1">
    <source>
        <dbReference type="ARBA" id="ARBA00004651"/>
    </source>
</evidence>
<dbReference type="InterPro" id="IPR035906">
    <property type="entry name" value="MetI-like_sf"/>
</dbReference>
<evidence type="ECO:0000256" key="3">
    <source>
        <dbReference type="ARBA" id="ARBA00022448"/>
    </source>
</evidence>
<dbReference type="NCBIfam" id="TIGR00969">
    <property type="entry name" value="3a0106s02"/>
    <property type="match status" value="1"/>
</dbReference>
<feature type="transmembrane region" description="Helical" evidence="9">
    <location>
        <begin position="244"/>
        <end position="265"/>
    </location>
</feature>
<feature type="transmembrane region" description="Helical" evidence="9">
    <location>
        <begin position="134"/>
        <end position="158"/>
    </location>
</feature>
<evidence type="ECO:0000256" key="9">
    <source>
        <dbReference type="RuleBase" id="RU366001"/>
    </source>
</evidence>
<comment type="similarity">
    <text evidence="9">Belongs to the binding-protein-dependent transport system permease family. CysTW subfamily.</text>
</comment>
<evidence type="ECO:0000313" key="12">
    <source>
        <dbReference type="Proteomes" id="UP001493153"/>
    </source>
</evidence>
<evidence type="ECO:0000313" key="11">
    <source>
        <dbReference type="EMBL" id="WXK39174.1"/>
    </source>
</evidence>
<dbReference type="InterPro" id="IPR005667">
    <property type="entry name" value="Sulph_transpt2"/>
</dbReference>
<dbReference type="RefSeq" id="WP_338911591.1">
    <property type="nucleotide sequence ID" value="NZ_CP062176.1"/>
</dbReference>
<dbReference type="CDD" id="cd06261">
    <property type="entry name" value="TM_PBP2"/>
    <property type="match status" value="1"/>
</dbReference>
<feature type="transmembrane region" description="Helical" evidence="9">
    <location>
        <begin position="190"/>
        <end position="211"/>
    </location>
</feature>
<comment type="function">
    <text evidence="8">Part of the ABC transporter complex CysAWTP (TC 3.A.1.6.1) involved in sulfate/thiosulfate import. Probably responsible for the translocation of the substrate across the membrane.</text>
</comment>
<feature type="transmembrane region" description="Helical" evidence="9">
    <location>
        <begin position="59"/>
        <end position="88"/>
    </location>
</feature>
<evidence type="ECO:0000256" key="8">
    <source>
        <dbReference type="ARBA" id="ARBA00025323"/>
    </source>
</evidence>
<dbReference type="NCBIfam" id="TIGR02139">
    <property type="entry name" value="permease_CysT"/>
    <property type="match status" value="1"/>
</dbReference>
<reference evidence="11 12" key="1">
    <citation type="submission" date="2020-09" db="EMBL/GenBank/DDBJ databases">
        <title>Genome sequences of Mycetohabitans spp.</title>
        <authorList>
            <person name="Carter M.E."/>
            <person name="Carpenter S.C.D."/>
            <person name="Bogdanove A.J."/>
        </authorList>
    </citation>
    <scope>NUCLEOTIDE SEQUENCE [LARGE SCALE GENOMIC DNA]</scope>
    <source>
        <strain evidence="11 12">B12</strain>
    </source>
</reference>
<name>A0ABZ2PVN8_9BURK</name>
<dbReference type="Proteomes" id="UP001493153">
    <property type="component" value="Chromosome"/>
</dbReference>
<feature type="transmembrane region" description="Helical" evidence="9">
    <location>
        <begin position="12"/>
        <end position="39"/>
    </location>
</feature>
<keyword evidence="5 9" id="KW-1133">Transmembrane helix</keyword>
<comment type="subcellular location">
    <subcellularLocation>
        <location evidence="1">Cell membrane</location>
        <topology evidence="1">Multi-pass membrane protein</topology>
    </subcellularLocation>
</comment>
<organism evidence="11 12">
    <name type="scientific">Mycetohabitans rhizoxinica</name>
    <dbReference type="NCBI Taxonomy" id="412963"/>
    <lineage>
        <taxon>Bacteria</taxon>
        <taxon>Pseudomonadati</taxon>
        <taxon>Pseudomonadota</taxon>
        <taxon>Betaproteobacteria</taxon>
        <taxon>Burkholderiales</taxon>
        <taxon>Burkholderiaceae</taxon>
        <taxon>Mycetohabitans</taxon>
    </lineage>
</organism>
<dbReference type="InterPro" id="IPR011865">
    <property type="entry name" value="CysT_permease"/>
</dbReference>
<keyword evidence="7 9" id="KW-0472">Membrane</keyword>
<keyword evidence="12" id="KW-1185">Reference proteome</keyword>
<evidence type="ECO:0000256" key="2">
    <source>
        <dbReference type="ARBA" id="ARBA00011779"/>
    </source>
</evidence>
<evidence type="ECO:0000256" key="4">
    <source>
        <dbReference type="ARBA" id="ARBA00022692"/>
    </source>
</evidence>
<dbReference type="EMBL" id="CP062176">
    <property type="protein sequence ID" value="WXK39174.1"/>
    <property type="molecule type" value="Genomic_DNA"/>
</dbReference>
<evidence type="ECO:0000256" key="5">
    <source>
        <dbReference type="ARBA" id="ARBA00022989"/>
    </source>
</evidence>
<dbReference type="Gene3D" id="1.10.3720.10">
    <property type="entry name" value="MetI-like"/>
    <property type="match status" value="1"/>
</dbReference>
<dbReference type="InterPro" id="IPR000515">
    <property type="entry name" value="MetI-like"/>
</dbReference>
<dbReference type="PANTHER" id="PTHR30406:SF8">
    <property type="entry name" value="SULFATE TRANSPORT SYSTEM PERMEASE PROTEIN CYST"/>
    <property type="match status" value="1"/>
</dbReference>